<dbReference type="InterPro" id="IPR050515">
    <property type="entry name" value="Beta-lactam/transpept"/>
</dbReference>
<evidence type="ECO:0000256" key="3">
    <source>
        <dbReference type="ARBA" id="ARBA00007898"/>
    </source>
</evidence>
<keyword evidence="6 9" id="KW-0378">Hydrolase</keyword>
<sequence length="670" mass="68559">MQAPRTTHDRTPRRPDRRRAGTLAAAALGLTTVLSGCDQVADTVGGPDPAPVVEDLAAALSAGDVTTVAWVGDSGEEVQALLDAVVGGLGDVTPVVTAGEVVEDGTDATATLTWSWPLVEPAPAAEGAEGAESGSEDPQPWTYDSEVGLVQRDDAWLVAWEPRLVEPTLGEDEVLDATPVAPARGDLVGAGGQVLVTDRPVTRFGVDRSQFRDAAQALPAARALARLVGVDVAPYAARVEAAGEEAFVEAITYRQLEVPKRVGRDYRSITGALAVADSLPLAPTREFAAPILGTVGPVTAEMVEQDPAVYAPGDEAGLSGLQARYDAQLRGTPGVVVNATPADSGAMVRNRGERELFRLDEVDGTDLRLSLDRDLQSSAEGLLADVGPGSAIVALRPSTGAVLAAASGSGSDGLNLATFGQAAPGSTFKIVSSLALLRSGLTPASTVPCTTSVLVDGRRFTNYSDYPAGATGEVPLRTAVANSCNTAFISQRDRLGDTDLADAAATLGLGVDHDLGFPAYFGSIEPPTTETGAAADLIGQGTVLASPLTMASVVGTVAAGELTLPWLLDDVRATPSGDVDPLSAQEAGALRGMLRAVVTEGSGSALADVPGPPVIAKTGTAEFERDGRVLTHAWMVAAQGDLAVAVYVDEGQSGSVTAGPLLEGFLRAAR</sequence>
<proteinExistence type="inferred from homology"/>
<dbReference type="Pfam" id="PF00905">
    <property type="entry name" value="Transpeptidase"/>
    <property type="match status" value="1"/>
</dbReference>
<dbReference type="EC" id="3.5.2.6" evidence="4 9"/>
<dbReference type="SUPFAM" id="SSF56519">
    <property type="entry name" value="Penicillin binding protein dimerisation domain"/>
    <property type="match status" value="1"/>
</dbReference>
<dbReference type="Gene3D" id="3.40.710.10">
    <property type="entry name" value="DD-peptidase/beta-lactamase superfamily"/>
    <property type="match status" value="1"/>
</dbReference>
<comment type="catalytic activity">
    <reaction evidence="9">
        <text>a beta-lactam + H2O = a substituted beta-amino acid</text>
        <dbReference type="Rhea" id="RHEA:20401"/>
        <dbReference type="ChEBI" id="CHEBI:15377"/>
        <dbReference type="ChEBI" id="CHEBI:35627"/>
        <dbReference type="ChEBI" id="CHEBI:140347"/>
        <dbReference type="EC" id="3.5.2.6"/>
    </reaction>
</comment>
<evidence type="ECO:0000259" key="10">
    <source>
        <dbReference type="Pfam" id="PF00905"/>
    </source>
</evidence>
<dbReference type="InterPro" id="IPR036138">
    <property type="entry name" value="PBP_dimer_sf"/>
</dbReference>
<organism evidence="12 13">
    <name type="scientific">Nocardioides kribbensis</name>
    <dbReference type="NCBI Taxonomy" id="305517"/>
    <lineage>
        <taxon>Bacteria</taxon>
        <taxon>Bacillati</taxon>
        <taxon>Actinomycetota</taxon>
        <taxon>Actinomycetes</taxon>
        <taxon>Propionibacteriales</taxon>
        <taxon>Nocardioidaceae</taxon>
        <taxon>Nocardioides</taxon>
    </lineage>
</organism>
<keyword evidence="5" id="KW-0732">Signal</keyword>
<dbReference type="RefSeq" id="WP_349805205.1">
    <property type="nucleotide sequence ID" value="NZ_JBEGDP010000020.1"/>
</dbReference>
<evidence type="ECO:0000256" key="5">
    <source>
        <dbReference type="ARBA" id="ARBA00022729"/>
    </source>
</evidence>
<dbReference type="InterPro" id="IPR002137">
    <property type="entry name" value="Beta-lactam_class-D_AS"/>
</dbReference>
<dbReference type="InterPro" id="IPR001460">
    <property type="entry name" value="PCN-bd_Tpept"/>
</dbReference>
<dbReference type="InterPro" id="IPR005311">
    <property type="entry name" value="PBP_dimer"/>
</dbReference>
<dbReference type="Gene3D" id="3.90.1310.10">
    <property type="entry name" value="Penicillin-binding protein 2a (Domain 2)"/>
    <property type="match status" value="1"/>
</dbReference>
<evidence type="ECO:0000313" key="13">
    <source>
        <dbReference type="Proteomes" id="UP001482520"/>
    </source>
</evidence>
<dbReference type="SUPFAM" id="SSF56601">
    <property type="entry name" value="beta-lactamase/transpeptidase-like"/>
    <property type="match status" value="1"/>
</dbReference>
<evidence type="ECO:0000256" key="7">
    <source>
        <dbReference type="ARBA" id="ARBA00023136"/>
    </source>
</evidence>
<gene>
    <name evidence="12" type="ORF">V6R90_15635</name>
</gene>
<keyword evidence="13" id="KW-1185">Reference proteome</keyword>
<dbReference type="PANTHER" id="PTHR30627">
    <property type="entry name" value="PEPTIDOGLYCAN D,D-TRANSPEPTIDASE"/>
    <property type="match status" value="1"/>
</dbReference>
<evidence type="ECO:0000256" key="6">
    <source>
        <dbReference type="ARBA" id="ARBA00022801"/>
    </source>
</evidence>
<dbReference type="PANTHER" id="PTHR30627:SF24">
    <property type="entry name" value="PENICILLIN-BINDING PROTEIN 4B"/>
    <property type="match status" value="1"/>
</dbReference>
<dbReference type="InterPro" id="IPR012338">
    <property type="entry name" value="Beta-lactam/transpept-like"/>
</dbReference>
<dbReference type="EMBL" id="JBEGDP010000020">
    <property type="protein sequence ID" value="MEQ7848714.1"/>
    <property type="molecule type" value="Genomic_DNA"/>
</dbReference>
<keyword evidence="7" id="KW-0472">Membrane</keyword>
<dbReference type="Pfam" id="PF03717">
    <property type="entry name" value="PBP_dimer"/>
    <property type="match status" value="1"/>
</dbReference>
<feature type="domain" description="Penicillin-binding protein dimerisation" evidence="11">
    <location>
        <begin position="180"/>
        <end position="340"/>
    </location>
</feature>
<evidence type="ECO:0000256" key="4">
    <source>
        <dbReference type="ARBA" id="ARBA00012865"/>
    </source>
</evidence>
<comment type="caution">
    <text evidence="12">The sequence shown here is derived from an EMBL/GenBank/DDBJ whole genome shotgun (WGS) entry which is preliminary data.</text>
</comment>
<evidence type="ECO:0000259" key="11">
    <source>
        <dbReference type="Pfam" id="PF03717"/>
    </source>
</evidence>
<accession>A0ABV1P1U0</accession>
<dbReference type="PROSITE" id="PS00337">
    <property type="entry name" value="BETA_LACTAMASE_D"/>
    <property type="match status" value="1"/>
</dbReference>
<evidence type="ECO:0000256" key="8">
    <source>
        <dbReference type="ARBA" id="ARBA00023251"/>
    </source>
</evidence>
<dbReference type="Proteomes" id="UP001482520">
    <property type="component" value="Unassembled WGS sequence"/>
</dbReference>
<feature type="domain" description="Penicillin-binding protein transpeptidase" evidence="10">
    <location>
        <begin position="391"/>
        <end position="661"/>
    </location>
</feature>
<evidence type="ECO:0000256" key="9">
    <source>
        <dbReference type="RuleBase" id="RU361140"/>
    </source>
</evidence>
<keyword evidence="8 9" id="KW-0046">Antibiotic resistance</keyword>
<protein>
    <recommendedName>
        <fullName evidence="4 9">Beta-lactamase</fullName>
        <ecNumber evidence="4 9">3.5.2.6</ecNumber>
    </recommendedName>
</protein>
<comment type="similarity">
    <text evidence="3 9">Belongs to the class-D beta-lactamase family.</text>
</comment>
<comment type="similarity">
    <text evidence="2">Belongs to the transpeptidase family.</text>
</comment>
<reference evidence="12 13" key="1">
    <citation type="submission" date="2024-02" db="EMBL/GenBank/DDBJ databases">
        <title>Full genome sequence of Nocardioides kribbensis.</title>
        <authorList>
            <person name="Poletto B.L."/>
            <person name="Silva G."/>
            <person name="Galante D."/>
            <person name="Campos K.R."/>
            <person name="Santos M.B.N."/>
            <person name="Sacchi C.T."/>
        </authorList>
    </citation>
    <scope>NUCLEOTIDE SEQUENCE [LARGE SCALE GENOMIC DNA]</scope>
    <source>
        <strain evidence="12 13">O4R</strain>
    </source>
</reference>
<evidence type="ECO:0000313" key="12">
    <source>
        <dbReference type="EMBL" id="MEQ7848714.1"/>
    </source>
</evidence>
<comment type="subcellular location">
    <subcellularLocation>
        <location evidence="1">Membrane</location>
    </subcellularLocation>
</comment>
<name>A0ABV1P1U0_9ACTN</name>
<evidence type="ECO:0000256" key="2">
    <source>
        <dbReference type="ARBA" id="ARBA00007171"/>
    </source>
</evidence>
<evidence type="ECO:0000256" key="1">
    <source>
        <dbReference type="ARBA" id="ARBA00004370"/>
    </source>
</evidence>